<dbReference type="Proteomes" id="UP000181917">
    <property type="component" value="Unassembled WGS sequence"/>
</dbReference>
<name>A0A1H1GCB6_9MICC</name>
<dbReference type="RefSeq" id="WP_074702179.1">
    <property type="nucleotide sequence ID" value="NZ_FNKH01000002.1"/>
</dbReference>
<dbReference type="KEGG" id="acry:AC20117_19445"/>
<protein>
    <submittedName>
        <fullName evidence="1">Uncharacterized protein</fullName>
    </submittedName>
</protein>
<gene>
    <name evidence="1" type="ORF">SAMN04489742_3988</name>
</gene>
<proteinExistence type="predicted"/>
<sequence>MNVLSLVKQTITFTEVRRRLFFRRETERVRTFLDFAIDGVPLRELALAWDPSVDTDRFSTKLTEDDPHEAADEIDALLGRMGLEPNEYQGLLFLPGSQNITADGLAAQLSFETDHVVWGNFAWGDASPWLDFDASHRIENAPMFTFDRLQYETVLLEARDHYIRYIAGPSRG</sequence>
<evidence type="ECO:0000313" key="2">
    <source>
        <dbReference type="Proteomes" id="UP000181917"/>
    </source>
</evidence>
<organism evidence="1 2">
    <name type="scientific">Crystallibacter crystallopoietes</name>
    <dbReference type="NCBI Taxonomy" id="37928"/>
    <lineage>
        <taxon>Bacteria</taxon>
        <taxon>Bacillati</taxon>
        <taxon>Actinomycetota</taxon>
        <taxon>Actinomycetes</taxon>
        <taxon>Micrococcales</taxon>
        <taxon>Micrococcaceae</taxon>
        <taxon>Crystallibacter</taxon>
    </lineage>
</organism>
<reference evidence="1 2" key="1">
    <citation type="submission" date="2016-10" db="EMBL/GenBank/DDBJ databases">
        <authorList>
            <person name="de Groot N.N."/>
        </authorList>
    </citation>
    <scope>NUCLEOTIDE SEQUENCE [LARGE SCALE GENOMIC DNA]</scope>
    <source>
        <strain evidence="1 2">DSM 20117</strain>
    </source>
</reference>
<dbReference type="EMBL" id="FNKH01000002">
    <property type="protein sequence ID" value="SDR10739.1"/>
    <property type="molecule type" value="Genomic_DNA"/>
</dbReference>
<accession>A0A1H1GCB6</accession>
<evidence type="ECO:0000313" key="1">
    <source>
        <dbReference type="EMBL" id="SDR10739.1"/>
    </source>
</evidence>
<dbReference type="AlphaFoldDB" id="A0A1H1GCB6"/>
<keyword evidence="2" id="KW-1185">Reference proteome</keyword>